<dbReference type="InterPro" id="IPR010730">
    <property type="entry name" value="HET"/>
</dbReference>
<name>A0A161W273_9PEZI</name>
<dbReference type="AlphaFoldDB" id="A0A161W273"/>
<feature type="domain" description="Heterokaryon incompatibility" evidence="1">
    <location>
        <begin position="47"/>
        <end position="174"/>
    </location>
</feature>
<dbReference type="InterPro" id="IPR052895">
    <property type="entry name" value="HetReg/Transcr_Mod"/>
</dbReference>
<proteinExistence type="predicted"/>
<evidence type="ECO:0000313" key="2">
    <source>
        <dbReference type="EMBL" id="KZL65263.1"/>
    </source>
</evidence>
<organism evidence="2 3">
    <name type="scientific">Colletotrichum tofieldiae</name>
    <dbReference type="NCBI Taxonomy" id="708197"/>
    <lineage>
        <taxon>Eukaryota</taxon>
        <taxon>Fungi</taxon>
        <taxon>Dikarya</taxon>
        <taxon>Ascomycota</taxon>
        <taxon>Pezizomycotina</taxon>
        <taxon>Sordariomycetes</taxon>
        <taxon>Hypocreomycetidae</taxon>
        <taxon>Glomerellales</taxon>
        <taxon>Glomerellaceae</taxon>
        <taxon>Colletotrichum</taxon>
        <taxon>Colletotrichum spaethianum species complex</taxon>
    </lineage>
</organism>
<dbReference type="PANTHER" id="PTHR24148:SF78">
    <property type="entry name" value="HETEROKARYON INCOMPATIBILITY DOMAIN-CONTAINING PROTEIN"/>
    <property type="match status" value="1"/>
</dbReference>
<evidence type="ECO:0000259" key="1">
    <source>
        <dbReference type="Pfam" id="PF06985"/>
    </source>
</evidence>
<gene>
    <name evidence="2" type="ORF">CT0861_00623</name>
</gene>
<dbReference type="Pfam" id="PF06985">
    <property type="entry name" value="HET"/>
    <property type="match status" value="1"/>
</dbReference>
<evidence type="ECO:0000313" key="3">
    <source>
        <dbReference type="Proteomes" id="UP000076552"/>
    </source>
</evidence>
<protein>
    <submittedName>
        <fullName evidence="2">Ankyrin repeat and sam domain containing protein 6</fullName>
    </submittedName>
</protein>
<dbReference type="EMBL" id="LFIV01000230">
    <property type="protein sequence ID" value="KZL65263.1"/>
    <property type="molecule type" value="Genomic_DNA"/>
</dbReference>
<dbReference type="STRING" id="708197.A0A161W273"/>
<comment type="caution">
    <text evidence="2">The sequence shown here is derived from an EMBL/GenBank/DDBJ whole genome shotgun (WGS) entry which is preliminary data.</text>
</comment>
<reference evidence="2 3" key="1">
    <citation type="submission" date="2015-06" db="EMBL/GenBank/DDBJ databases">
        <title>Survival trade-offs in plant roots during colonization by closely related pathogenic and mutualistic fungi.</title>
        <authorList>
            <person name="Hacquard S."/>
            <person name="Kracher B."/>
            <person name="Hiruma K."/>
            <person name="Weinman A."/>
            <person name="Muench P."/>
            <person name="Garrido Oter R."/>
            <person name="Ver Loren van Themaat E."/>
            <person name="Dallerey J.-F."/>
            <person name="Damm U."/>
            <person name="Henrissat B."/>
            <person name="Lespinet O."/>
            <person name="Thon M."/>
            <person name="Kemen E."/>
            <person name="McHardy A.C."/>
            <person name="Schulze-Lefert P."/>
            <person name="O'Connell R.J."/>
        </authorList>
    </citation>
    <scope>NUCLEOTIDE SEQUENCE [LARGE SCALE GENOMIC DNA]</scope>
    <source>
        <strain evidence="2 3">0861</strain>
    </source>
</reference>
<accession>A0A161W273</accession>
<keyword evidence="3" id="KW-1185">Reference proteome</keyword>
<dbReference type="PANTHER" id="PTHR24148">
    <property type="entry name" value="ANKYRIN REPEAT DOMAIN-CONTAINING PROTEIN 39 HOMOLOG-RELATED"/>
    <property type="match status" value="1"/>
</dbReference>
<dbReference type="Proteomes" id="UP000076552">
    <property type="component" value="Unassembled WGS sequence"/>
</dbReference>
<sequence length="311" mass="35489">MDLYQHDRLDLDRPAILLLRLAKGRHGTISCEIFQAYLDDRGRGVPYEALSSTWGSPELTKDILLNGKRLPVTDNLILWIDAVCIDQGNLRERGHQVQQMGDIYRKADQWLEEEATKHACSDWRPEDVRWANIWKDMEGQVALGFHSDLAFRQRQGLKTLLGHEWFTRVWILQEVASAHAARVCCGTKTVSTRYFGLLRGWLSVVPSPHCQAVVDMMPGISRQRSWRAGRRDLFTLLRRFGHSKATEPRDIIYALCGISTDASGPGVLTPDYAMPTHELMRKVTEFLFLCDMTEVPGSRLVGIRDLAMRVE</sequence>